<dbReference type="PANTHER" id="PTHR21461">
    <property type="entry name" value="GLYCOSYLTRANSFERASE FAMILY 92 PROTEIN"/>
    <property type="match status" value="1"/>
</dbReference>
<evidence type="ECO:0000256" key="4">
    <source>
        <dbReference type="SAM" id="MobiDB-lite"/>
    </source>
</evidence>
<dbReference type="GO" id="GO:0005737">
    <property type="term" value="C:cytoplasm"/>
    <property type="evidence" value="ECO:0007669"/>
    <property type="project" value="TreeGrafter"/>
</dbReference>
<dbReference type="Pfam" id="PF13704">
    <property type="entry name" value="Glyco_tranf_2_4"/>
    <property type="match status" value="1"/>
</dbReference>
<dbReference type="GO" id="GO:0016757">
    <property type="term" value="F:glycosyltransferase activity"/>
    <property type="evidence" value="ECO:0007669"/>
    <property type="project" value="TreeGrafter"/>
</dbReference>
<feature type="non-terminal residue" evidence="5">
    <location>
        <position position="1"/>
    </location>
</feature>
<dbReference type="EMBL" id="KF125852">
    <property type="protein sequence ID" value="AIA93187.1"/>
    <property type="molecule type" value="Genomic_DNA"/>
</dbReference>
<reference evidence="5" key="1">
    <citation type="journal article" date="2013" name="Environ. Microbiol.">
        <title>Seasonally variable intestinal metagenomes of the red palm weevil (Rhynchophorus ferrugineus).</title>
        <authorList>
            <person name="Jia S."/>
            <person name="Zhang X."/>
            <person name="Zhang G."/>
            <person name="Yin A."/>
            <person name="Zhang S."/>
            <person name="Li F."/>
            <person name="Wang L."/>
            <person name="Zhao D."/>
            <person name="Yun Q."/>
            <person name="Tala"/>
            <person name="Wang J."/>
            <person name="Sun G."/>
            <person name="Baabdullah M."/>
            <person name="Yu X."/>
            <person name="Hu S."/>
            <person name="Al-Mssallem I.S."/>
            <person name="Yu J."/>
        </authorList>
    </citation>
    <scope>NUCLEOTIDE SEQUENCE</scope>
</reference>
<sequence>AEPGVDLSAPSLAMCAASKDGPADVREWAEYHLAIGFDTIYLFDTDNPEGIRWALEDLIASGAVQYYDLPGVSPRTVPRLQLRLYELCLRAAAGKHDWMAFFDVDEFLSLDSKAIEDELRRRGLPAVGRRRRPARESPREEEEEEEDGGRRRRRRGE</sequence>
<name>A0A060CDZ9_9BACT</name>
<keyword evidence="2" id="KW-0812">Transmembrane</keyword>
<organism evidence="5">
    <name type="scientific">uncultured Desulfomicrobium sp</name>
    <dbReference type="NCBI Taxonomy" id="348146"/>
    <lineage>
        <taxon>Bacteria</taxon>
        <taxon>Pseudomonadati</taxon>
        <taxon>Thermodesulfobacteriota</taxon>
        <taxon>Desulfovibrionia</taxon>
        <taxon>Desulfovibrionales</taxon>
        <taxon>Desulfomicrobiaceae</taxon>
        <taxon>Desulfomicrobium</taxon>
        <taxon>environmental samples</taxon>
    </lineage>
</organism>
<evidence type="ECO:0000256" key="1">
    <source>
        <dbReference type="ARBA" id="ARBA00004167"/>
    </source>
</evidence>
<protein>
    <submittedName>
        <fullName evidence="5">CAZy families GT2 protein</fullName>
    </submittedName>
</protein>
<accession>A0A060CDZ9</accession>
<evidence type="ECO:0000256" key="3">
    <source>
        <dbReference type="ARBA" id="ARBA00022989"/>
    </source>
</evidence>
<dbReference type="PANTHER" id="PTHR21461:SF69">
    <property type="entry name" value="GLYCOSYLTRANSFERASE FAMILY 92 PROTEIN"/>
    <property type="match status" value="1"/>
</dbReference>
<dbReference type="GO" id="GO:0016020">
    <property type="term" value="C:membrane"/>
    <property type="evidence" value="ECO:0007669"/>
    <property type="project" value="UniProtKB-SubCell"/>
</dbReference>
<evidence type="ECO:0000313" key="5">
    <source>
        <dbReference type="EMBL" id="AIA93187.1"/>
    </source>
</evidence>
<feature type="non-terminal residue" evidence="5">
    <location>
        <position position="157"/>
    </location>
</feature>
<proteinExistence type="predicted"/>
<keyword evidence="3" id="KW-0472">Membrane</keyword>
<dbReference type="AlphaFoldDB" id="A0A060CDZ9"/>
<keyword evidence="3" id="KW-1133">Transmembrane helix</keyword>
<feature type="region of interest" description="Disordered" evidence="4">
    <location>
        <begin position="126"/>
        <end position="157"/>
    </location>
</feature>
<comment type="subcellular location">
    <subcellularLocation>
        <location evidence="1">Membrane</location>
        <topology evidence="1">Single-pass membrane protein</topology>
    </subcellularLocation>
</comment>
<evidence type="ECO:0000256" key="2">
    <source>
        <dbReference type="ARBA" id="ARBA00022692"/>
    </source>
</evidence>